<dbReference type="InterPro" id="IPR011009">
    <property type="entry name" value="Kinase-like_dom_sf"/>
</dbReference>
<organism evidence="1 2">
    <name type="scientific">Microbotryum silenes-dioicae</name>
    <dbReference type="NCBI Taxonomy" id="796604"/>
    <lineage>
        <taxon>Eukaryota</taxon>
        <taxon>Fungi</taxon>
        <taxon>Dikarya</taxon>
        <taxon>Basidiomycota</taxon>
        <taxon>Pucciniomycotina</taxon>
        <taxon>Microbotryomycetes</taxon>
        <taxon>Microbotryales</taxon>
        <taxon>Microbotryaceae</taxon>
        <taxon>Microbotryum</taxon>
    </lineage>
</organism>
<gene>
    <name evidence="1" type="primary">BQ5605_C012g06880</name>
    <name evidence="1" type="ORF">BQ5605_C012G06880</name>
</gene>
<proteinExistence type="predicted"/>
<dbReference type="SUPFAM" id="SSF56112">
    <property type="entry name" value="Protein kinase-like (PK-like)"/>
    <property type="match status" value="1"/>
</dbReference>
<keyword evidence="2" id="KW-1185">Reference proteome</keyword>
<evidence type="ECO:0000313" key="2">
    <source>
        <dbReference type="Proteomes" id="UP000249464"/>
    </source>
</evidence>
<dbReference type="Proteomes" id="UP000249464">
    <property type="component" value="Unassembled WGS sequence"/>
</dbReference>
<protein>
    <submittedName>
        <fullName evidence="1">BQ5605_C012g06880 protein</fullName>
    </submittedName>
</protein>
<name>A0A2X0NVA9_9BASI</name>
<reference evidence="1 2" key="1">
    <citation type="submission" date="2016-11" db="EMBL/GenBank/DDBJ databases">
        <authorList>
            <person name="Jaros S."/>
            <person name="Januszkiewicz K."/>
            <person name="Wedrychowicz H."/>
        </authorList>
    </citation>
    <scope>NUCLEOTIDE SEQUENCE [LARGE SCALE GENOMIC DNA]</scope>
</reference>
<sequence>MSSSARSSKVQPMGSALLTFQDFLELQGPYKTHHARSLDLLDSLERSNFNSDTASGTIQGDSAFCRMPGEKLLRLGAAVEDPTLIDRVTRGLRQGLERSTTGPGRGLYAPLPEMAKHHLERVLGEELPWPVGSAELSLERLGMSISGIVEPIVSELYEERVRIDPRAPNPTMGQKVEQTRALVEGVTGKVLTTVAIDTATQPMLESFFSPEGVDAERWRPADSMGNALDMRLAEGRVGRTIRLGGGFAVAFTMMLQIDAVANVEFGGRSHLLVSKVCSSVGARGSSDSSTNLFAVLVAIFASFHPSYPIEGLPNAFMLALHDYAADHETNGAAVALRPLCALKDTAGPLLKDEEAVIELRHLSGTEVSRSHISACLLLGQTLERLLITPCVVQIVCDDAMDRDSCMLAIRVELDYADFFSTRLGEAWDKVPESLAWFDVPVADARRFDRLDLVAPIGRGRACTVWKAQWSRGAAAVDAPTTLSVGHVAAELAIVAKVVPAEFASSVAREYFIYTTAVPRLSAAAQVLFPKFYGLYRSGWDGGGYILVMQDVGNPIKHEEIYSDSCLGRDARAAFRLLREEGLYHDDESGDNAACRTDGRISIIDWGEASFSWHDKFSTPPRHCALSPI</sequence>
<dbReference type="AlphaFoldDB" id="A0A2X0NVA9"/>
<accession>A0A2X0NVA9</accession>
<dbReference type="EMBL" id="FQNC01000014">
    <property type="protein sequence ID" value="SGY16469.1"/>
    <property type="molecule type" value="Genomic_DNA"/>
</dbReference>
<evidence type="ECO:0000313" key="1">
    <source>
        <dbReference type="EMBL" id="SGY16469.1"/>
    </source>
</evidence>